<dbReference type="GO" id="GO:0005783">
    <property type="term" value="C:endoplasmic reticulum"/>
    <property type="evidence" value="ECO:0007669"/>
    <property type="project" value="UniProtKB-SubCell"/>
</dbReference>
<evidence type="ECO:0000256" key="1">
    <source>
        <dbReference type="ARBA" id="ARBA00004240"/>
    </source>
</evidence>
<evidence type="ECO:0000256" key="4">
    <source>
        <dbReference type="ARBA" id="ARBA00009352"/>
    </source>
</evidence>
<evidence type="ECO:0000256" key="3">
    <source>
        <dbReference type="ARBA" id="ARBA00004604"/>
    </source>
</evidence>
<dbReference type="InterPro" id="IPR026258">
    <property type="entry name" value="SRP68"/>
</dbReference>
<dbReference type="AlphaFoldDB" id="A0A074ZTA6"/>
<evidence type="ECO:0000256" key="9">
    <source>
        <dbReference type="ARBA" id="ARBA00023242"/>
    </source>
</evidence>
<dbReference type="Gene3D" id="1.10.3450.40">
    <property type="entry name" value="Signal recognition particle, SRP68 subunit, RNA-binding domain"/>
    <property type="match status" value="1"/>
</dbReference>
<dbReference type="CTD" id="20317381"/>
<accession>A0A074ZTA6</accession>
<dbReference type="OrthoDB" id="10255118at2759"/>
<evidence type="ECO:0000256" key="8">
    <source>
        <dbReference type="ARBA" id="ARBA00023135"/>
    </source>
</evidence>
<name>A0A074ZTA6_OPIVI</name>
<dbReference type="GO" id="GO:0030942">
    <property type="term" value="F:endoplasmic reticulum signal peptide binding"/>
    <property type="evidence" value="ECO:0007669"/>
    <property type="project" value="InterPro"/>
</dbReference>
<dbReference type="GO" id="GO:0005047">
    <property type="term" value="F:signal recognition particle binding"/>
    <property type="evidence" value="ECO:0007669"/>
    <property type="project" value="InterPro"/>
</dbReference>
<evidence type="ECO:0000256" key="12">
    <source>
        <dbReference type="ARBA" id="ARBA00083741"/>
    </source>
</evidence>
<organism evidence="13 14">
    <name type="scientific">Opisthorchis viverrini</name>
    <name type="common">Southeast Asian liver fluke</name>
    <dbReference type="NCBI Taxonomy" id="6198"/>
    <lineage>
        <taxon>Eukaryota</taxon>
        <taxon>Metazoa</taxon>
        <taxon>Spiralia</taxon>
        <taxon>Lophotrochozoa</taxon>
        <taxon>Platyhelminthes</taxon>
        <taxon>Trematoda</taxon>
        <taxon>Digenea</taxon>
        <taxon>Opisthorchiida</taxon>
        <taxon>Opisthorchiata</taxon>
        <taxon>Opisthorchiidae</taxon>
        <taxon>Opisthorchis</taxon>
    </lineage>
</organism>
<dbReference type="Pfam" id="PF16969">
    <property type="entry name" value="SRP68"/>
    <property type="match status" value="1"/>
</dbReference>
<keyword evidence="10" id="KW-0687">Ribonucleoprotein</keyword>
<dbReference type="InterPro" id="IPR038253">
    <property type="entry name" value="SRP68_N_sf"/>
</dbReference>
<dbReference type="PANTHER" id="PTHR12860">
    <property type="entry name" value="SIGNAL RECOGNITION PARTICLE 68 KDA PROTEIN"/>
    <property type="match status" value="1"/>
</dbReference>
<comment type="subcellular location">
    <subcellularLocation>
        <location evidence="2">Cytoplasm</location>
    </subcellularLocation>
    <subcellularLocation>
        <location evidence="1">Endoplasmic reticulum</location>
    </subcellularLocation>
    <subcellularLocation>
        <location evidence="3">Nucleus</location>
        <location evidence="3">Nucleolus</location>
    </subcellularLocation>
</comment>
<evidence type="ECO:0000256" key="11">
    <source>
        <dbReference type="ARBA" id="ARBA00029498"/>
    </source>
</evidence>
<dbReference type="GO" id="GO:0005786">
    <property type="term" value="C:signal recognition particle, endoplasmic reticulum targeting"/>
    <property type="evidence" value="ECO:0007669"/>
    <property type="project" value="UniProtKB-KW"/>
</dbReference>
<keyword evidence="6" id="KW-0256">Endoplasmic reticulum</keyword>
<keyword evidence="7" id="KW-0694">RNA-binding</keyword>
<protein>
    <recommendedName>
        <fullName evidence="11">Signal recognition particle subunit SRP68</fullName>
    </recommendedName>
    <alternativeName>
        <fullName evidence="12">Signal recognition particle 68 kDa protein</fullName>
    </alternativeName>
</protein>
<dbReference type="FunFam" id="1.10.3450.40:FF:000001">
    <property type="entry name" value="Signal recognition particle subunit SRP68"/>
    <property type="match status" value="1"/>
</dbReference>
<dbReference type="STRING" id="6198.A0A074ZTA6"/>
<dbReference type="GO" id="GO:0005829">
    <property type="term" value="C:cytosol"/>
    <property type="evidence" value="ECO:0007669"/>
    <property type="project" value="UniProtKB-ARBA"/>
</dbReference>
<dbReference type="Proteomes" id="UP000054324">
    <property type="component" value="Unassembled WGS sequence"/>
</dbReference>
<sequence>MQTILNNLNNSASRFGMHFTPAKCKVLLQDWVGSNPSLMLAYEPIEVVYKFAYLGSCISPGGLAKDDISIRIGKARAAFANLRHLWRRRDISFSVKGRVYNAAALASQQETCQSTIFEEPPKLNVINLLALVKAAQQQHGLRHGDYQRYHQYVSRKLRRMRKSLHFQQGNRSKVLPKKLTSDMVTDPRFLLLKVFEIERSWAYAMQLKADSNTEFRKRFQMISRLRKAVLRGNQLSELATELPMLDAQTKLELQAYIQWIHGVLAFELQDWMKAKEFLEATQAIYAGLMQTIEEDNRGVYSSRVDDILPQIHYCAYNIGDKSAATDLQRMRAQTTTETGGLAELQLDQLLSQARASQAGQVTEVEWLGMTIPVKLEKAKMAILTVKDSDQELLGMDNHNTKLSVYESVLKACVDAIGAVRDEIRATLSTEGAVAAGADKKMAAAVAASSSTDKVSRLQVLYAYLQYLKISKTIERTLLHIKGALSADGLEAAGHVKDGLGTSSFPKPQELSRLYDTLVQNLQELIGLPGAVQERMGLKALLQAKIVAYRSYRCYYLAFTYIHGKRFAECSALLQRSRRHAEEALQALSPTTASWTDDESAASPGPPCDQLITELTSLITQTEAEDLTCRAVYMLDLSDSGDRPFDTSESENKLSQKVLLDRLDHYVECNVVEKSFTTQPYPFVQLPPHFEPVPVKPIFFDLALNHINFPSLTEKTSTGMSKGTSGLSGLVRGWLWGSGSGADEGPSHS</sequence>
<reference evidence="13 14" key="1">
    <citation type="submission" date="2013-11" db="EMBL/GenBank/DDBJ databases">
        <title>Opisthorchis viverrini - life in the bile duct.</title>
        <authorList>
            <person name="Young N.D."/>
            <person name="Nagarajan N."/>
            <person name="Lin S.J."/>
            <person name="Korhonen P.K."/>
            <person name="Jex A.R."/>
            <person name="Hall R.S."/>
            <person name="Safavi-Hemami H."/>
            <person name="Kaewkong W."/>
            <person name="Bertrand D."/>
            <person name="Gao S."/>
            <person name="Seet Q."/>
            <person name="Wongkham S."/>
            <person name="Teh B.T."/>
            <person name="Wongkham C."/>
            <person name="Intapan P.M."/>
            <person name="Maleewong W."/>
            <person name="Yang X."/>
            <person name="Hu M."/>
            <person name="Wang Z."/>
            <person name="Hofmann A."/>
            <person name="Sternberg P.W."/>
            <person name="Tan P."/>
            <person name="Wang J."/>
            <person name="Gasser R.B."/>
        </authorList>
    </citation>
    <scope>NUCLEOTIDE SEQUENCE [LARGE SCALE GENOMIC DNA]</scope>
</reference>
<dbReference type="GO" id="GO:0005730">
    <property type="term" value="C:nucleolus"/>
    <property type="evidence" value="ECO:0007669"/>
    <property type="project" value="UniProtKB-SubCell"/>
</dbReference>
<proteinExistence type="inferred from homology"/>
<dbReference type="InterPro" id="IPR034652">
    <property type="entry name" value="SRP68-RBD"/>
</dbReference>
<dbReference type="RefSeq" id="XP_009165877.1">
    <property type="nucleotide sequence ID" value="XM_009167613.1"/>
</dbReference>
<dbReference type="EMBL" id="KL596662">
    <property type="protein sequence ID" value="KER30351.1"/>
    <property type="molecule type" value="Genomic_DNA"/>
</dbReference>
<evidence type="ECO:0000313" key="13">
    <source>
        <dbReference type="EMBL" id="KER30351.1"/>
    </source>
</evidence>
<evidence type="ECO:0000313" key="14">
    <source>
        <dbReference type="Proteomes" id="UP000054324"/>
    </source>
</evidence>
<keyword evidence="5" id="KW-0963">Cytoplasm</keyword>
<dbReference type="KEGG" id="ovi:T265_03194"/>
<evidence type="ECO:0000256" key="6">
    <source>
        <dbReference type="ARBA" id="ARBA00022824"/>
    </source>
</evidence>
<keyword evidence="9" id="KW-0539">Nucleus</keyword>
<evidence type="ECO:0000256" key="10">
    <source>
        <dbReference type="ARBA" id="ARBA00023274"/>
    </source>
</evidence>
<dbReference type="GO" id="GO:0006614">
    <property type="term" value="P:SRP-dependent cotranslational protein targeting to membrane"/>
    <property type="evidence" value="ECO:0007669"/>
    <property type="project" value="InterPro"/>
</dbReference>
<comment type="similarity">
    <text evidence="4">Belongs to the SRP68 family.</text>
</comment>
<dbReference type="GO" id="GO:0008312">
    <property type="term" value="F:7S RNA binding"/>
    <property type="evidence" value="ECO:0007669"/>
    <property type="project" value="InterPro"/>
</dbReference>
<dbReference type="GeneID" id="20317381"/>
<gene>
    <name evidence="13" type="ORF">T265_03194</name>
</gene>
<evidence type="ECO:0000256" key="7">
    <source>
        <dbReference type="ARBA" id="ARBA00022884"/>
    </source>
</evidence>
<dbReference type="PANTHER" id="PTHR12860:SF0">
    <property type="entry name" value="SIGNAL RECOGNITION PARTICLE SUBUNIT SRP68"/>
    <property type="match status" value="1"/>
</dbReference>
<dbReference type="CDD" id="cd15481">
    <property type="entry name" value="SRP68-RBD"/>
    <property type="match status" value="1"/>
</dbReference>
<evidence type="ECO:0000256" key="5">
    <source>
        <dbReference type="ARBA" id="ARBA00022490"/>
    </source>
</evidence>
<keyword evidence="8" id="KW-0733">Signal recognition particle</keyword>
<evidence type="ECO:0000256" key="2">
    <source>
        <dbReference type="ARBA" id="ARBA00004496"/>
    </source>
</evidence>
<keyword evidence="14" id="KW-1185">Reference proteome</keyword>